<comment type="subcellular location">
    <subcellularLocation>
        <location evidence="1">Nucleus</location>
    </subcellularLocation>
</comment>
<dbReference type="Pfam" id="PF06246">
    <property type="entry name" value="Isy1"/>
    <property type="match status" value="1"/>
</dbReference>
<comment type="similarity">
    <text evidence="2">Belongs to the ISY1 family.</text>
</comment>
<dbReference type="PANTHER" id="PTHR13021">
    <property type="entry name" value="PRE-MRNA-SPLICING FACTOR ISY1"/>
    <property type="match status" value="1"/>
</dbReference>
<dbReference type="SUPFAM" id="SSF140102">
    <property type="entry name" value="ISY1 domain-like"/>
    <property type="match status" value="1"/>
</dbReference>
<evidence type="ECO:0000256" key="3">
    <source>
        <dbReference type="ARBA" id="ARBA00023242"/>
    </source>
</evidence>
<dbReference type="InterPro" id="IPR029012">
    <property type="entry name" value="Helix_hairpin_bin_sf"/>
</dbReference>
<reference evidence="5" key="1">
    <citation type="submission" date="2025-08" db="UniProtKB">
        <authorList>
            <consortium name="RefSeq"/>
        </authorList>
    </citation>
    <scope>IDENTIFICATION</scope>
</reference>
<dbReference type="InterPro" id="IPR009360">
    <property type="entry name" value="Isy1"/>
</dbReference>
<protein>
    <submittedName>
        <fullName evidence="5">Pre-mRNA-splicing factor ISY1 homolog isoform X3</fullName>
    </submittedName>
</protein>
<evidence type="ECO:0000256" key="1">
    <source>
        <dbReference type="ARBA" id="ARBA00004123"/>
    </source>
</evidence>
<dbReference type="InterPro" id="IPR037200">
    <property type="entry name" value="Isy1_sf"/>
</dbReference>
<accession>A0ABM5BNT4</accession>
<proteinExistence type="inferred from homology"/>
<organism evidence="4 5">
    <name type="scientific">Vicugna pacos</name>
    <name type="common">Alpaca</name>
    <name type="synonym">Lama pacos</name>
    <dbReference type="NCBI Taxonomy" id="30538"/>
    <lineage>
        <taxon>Eukaryota</taxon>
        <taxon>Metazoa</taxon>
        <taxon>Chordata</taxon>
        <taxon>Craniata</taxon>
        <taxon>Vertebrata</taxon>
        <taxon>Euteleostomi</taxon>
        <taxon>Mammalia</taxon>
        <taxon>Eutheria</taxon>
        <taxon>Laurasiatheria</taxon>
        <taxon>Artiodactyla</taxon>
        <taxon>Tylopoda</taxon>
        <taxon>Camelidae</taxon>
        <taxon>Vicugna</taxon>
    </lineage>
</organism>
<evidence type="ECO:0000256" key="2">
    <source>
        <dbReference type="ARBA" id="ARBA00007002"/>
    </source>
</evidence>
<dbReference type="Proteomes" id="UP001652581">
    <property type="component" value="Chromosome 17"/>
</dbReference>
<sequence length="264" mass="29841">MARNAEKAMTALARFRQAQLEEGKVKERRPFLASECTELPKAEKWRRQIIGEISKKVAQIQNAGLGEFRIRDLNDEINKLLREKGHWEVRIKELGGPDYGKVGPKMLDHEGKEVPGNRGYKYFGAAKDLPGVRELFEKELRAQLVEKWRAGREARLARGEEEEEEEEEEVNIYAVTEEERLTGSCRGVTERSCVLPQRPSAATSQFQDSIRTGKWTFCQSVWGSVSLPYMQIFAATFAVKIPSFSAAAPPANSHLCPISVILSF</sequence>
<dbReference type="GeneID" id="102537987"/>
<evidence type="ECO:0000313" key="5">
    <source>
        <dbReference type="RefSeq" id="XP_072798072.1"/>
    </source>
</evidence>
<keyword evidence="3" id="KW-0539">Nucleus</keyword>
<dbReference type="RefSeq" id="XP_072798072.1">
    <property type="nucleotide sequence ID" value="XM_072941971.1"/>
</dbReference>
<keyword evidence="4" id="KW-1185">Reference proteome</keyword>
<dbReference type="Gene3D" id="1.10.287.660">
    <property type="entry name" value="Helix hairpin bin"/>
    <property type="match status" value="1"/>
</dbReference>
<gene>
    <name evidence="5" type="primary">ISY1</name>
</gene>
<name>A0ABM5BNT4_VICPA</name>
<evidence type="ECO:0000313" key="4">
    <source>
        <dbReference type="Proteomes" id="UP001652581"/>
    </source>
</evidence>